<organism evidence="1 2">
    <name type="scientific">Nesidiocoris tenuis</name>
    <dbReference type="NCBI Taxonomy" id="355587"/>
    <lineage>
        <taxon>Eukaryota</taxon>
        <taxon>Metazoa</taxon>
        <taxon>Ecdysozoa</taxon>
        <taxon>Arthropoda</taxon>
        <taxon>Hexapoda</taxon>
        <taxon>Insecta</taxon>
        <taxon>Pterygota</taxon>
        <taxon>Neoptera</taxon>
        <taxon>Paraneoptera</taxon>
        <taxon>Hemiptera</taxon>
        <taxon>Heteroptera</taxon>
        <taxon>Panheteroptera</taxon>
        <taxon>Cimicomorpha</taxon>
        <taxon>Miridae</taxon>
        <taxon>Dicyphina</taxon>
        <taxon>Nesidiocoris</taxon>
    </lineage>
</organism>
<reference evidence="1 2" key="1">
    <citation type="submission" date="2023-09" db="EMBL/GenBank/DDBJ databases">
        <title>Nesidiocoris tenuis whole genome shotgun sequence.</title>
        <authorList>
            <person name="Shibata T."/>
            <person name="Shimoda M."/>
            <person name="Kobayashi T."/>
            <person name="Uehara T."/>
        </authorList>
    </citation>
    <scope>NUCLEOTIDE SEQUENCE [LARGE SCALE GENOMIC DNA]</scope>
    <source>
        <strain evidence="1 2">Japan</strain>
    </source>
</reference>
<keyword evidence="2" id="KW-1185">Reference proteome</keyword>
<dbReference type="Proteomes" id="UP001307889">
    <property type="component" value="Chromosome 2"/>
</dbReference>
<accession>A0ABN7AIC2</accession>
<gene>
    <name evidence="1" type="ORF">NTJ_03422</name>
</gene>
<protein>
    <submittedName>
        <fullName evidence="1">Uncharacterized protein</fullName>
    </submittedName>
</protein>
<evidence type="ECO:0000313" key="2">
    <source>
        <dbReference type="Proteomes" id="UP001307889"/>
    </source>
</evidence>
<evidence type="ECO:0000313" key="1">
    <source>
        <dbReference type="EMBL" id="BES90615.1"/>
    </source>
</evidence>
<proteinExistence type="predicted"/>
<sequence>MSSLLKLASVASIIGSNIVELCVFIRNASITNPLCFKPLGFTSVHAKAKPFNKMDSLVAMNCFKPWVSALAHARIQLDRHFFVIHG</sequence>
<dbReference type="EMBL" id="AP028910">
    <property type="protein sequence ID" value="BES90615.1"/>
    <property type="molecule type" value="Genomic_DNA"/>
</dbReference>
<name>A0ABN7AIC2_9HEMI</name>